<gene>
    <name evidence="2" type="ORF">LEA_08084</name>
</gene>
<evidence type="ECO:0000259" key="1">
    <source>
        <dbReference type="Pfam" id="PF21688"/>
    </source>
</evidence>
<dbReference type="SUPFAM" id="SSF51905">
    <property type="entry name" value="FAD/NAD(P)-binding domain"/>
    <property type="match status" value="1"/>
</dbReference>
<feature type="domain" description="FAD-dependent protein C-terminal" evidence="1">
    <location>
        <begin position="3"/>
        <end position="102"/>
    </location>
</feature>
<comment type="caution">
    <text evidence="2">The sequence shown here is derived from an EMBL/GenBank/DDBJ whole genome shotgun (WGS) entry which is preliminary data.</text>
</comment>
<reference evidence="2" key="1">
    <citation type="journal article" date="2013" name="Environ. Microbiol.">
        <title>Microbiota from the distal guts of lean and obese adolescents exhibit partial functional redundancy besides clear differences in community structure.</title>
        <authorList>
            <person name="Ferrer M."/>
            <person name="Ruiz A."/>
            <person name="Lanza F."/>
            <person name="Haange S.B."/>
            <person name="Oberbach A."/>
            <person name="Till H."/>
            <person name="Bargiela R."/>
            <person name="Campoy C."/>
            <person name="Segura M.T."/>
            <person name="Richter M."/>
            <person name="von Bergen M."/>
            <person name="Seifert J."/>
            <person name="Suarez A."/>
        </authorList>
    </citation>
    <scope>NUCLEOTIDE SEQUENCE</scope>
</reference>
<feature type="non-terminal residue" evidence="2">
    <location>
        <position position="1"/>
    </location>
</feature>
<dbReference type="InterPro" id="IPR028348">
    <property type="entry name" value="FAD-binding_protein"/>
</dbReference>
<dbReference type="PANTHER" id="PTHR42842">
    <property type="entry name" value="FAD/NAD(P)-BINDING OXIDOREDUCTASE"/>
    <property type="match status" value="1"/>
</dbReference>
<sequence>NDDITAGIEFQRKNRKKPPLKAAGANYSAPVCLVGDFLSKRTSEKFCSVTPSYPIGTTFVPPDEYLPDFVCDALRYALPQFAEKISCFGSPDAVMTGPETRSSSPVRIVRDETLSSVSVKGLYPCGEGAGYAGGIVTAAMDGLKCAMAVVGRNSRST</sequence>
<dbReference type="InterPro" id="IPR036188">
    <property type="entry name" value="FAD/NAD-bd_sf"/>
</dbReference>
<organism evidence="2">
    <name type="scientific">human gut metagenome</name>
    <dbReference type="NCBI Taxonomy" id="408170"/>
    <lineage>
        <taxon>unclassified sequences</taxon>
        <taxon>metagenomes</taxon>
        <taxon>organismal metagenomes</taxon>
    </lineage>
</organism>
<dbReference type="EMBL" id="AJWY01005358">
    <property type="protein sequence ID" value="EKC69834.1"/>
    <property type="molecule type" value="Genomic_DNA"/>
</dbReference>
<dbReference type="Gene3D" id="3.50.50.60">
    <property type="entry name" value="FAD/NAD(P)-binding domain"/>
    <property type="match status" value="1"/>
</dbReference>
<dbReference type="Pfam" id="PF21688">
    <property type="entry name" value="FAD-depend_C"/>
    <property type="match status" value="1"/>
</dbReference>
<dbReference type="AlphaFoldDB" id="K1TQE8"/>
<accession>K1TQE8</accession>
<name>K1TQE8_9ZZZZ</name>
<protein>
    <submittedName>
        <fullName evidence="2">FAD dependent oxidoreductase</fullName>
    </submittedName>
</protein>
<proteinExistence type="predicted"/>
<dbReference type="InterPro" id="IPR049516">
    <property type="entry name" value="FAD-depend_C"/>
</dbReference>
<evidence type="ECO:0000313" key="2">
    <source>
        <dbReference type="EMBL" id="EKC69834.1"/>
    </source>
</evidence>
<dbReference type="PANTHER" id="PTHR42842:SF3">
    <property type="entry name" value="FAD_NAD(P)-BINDING OXIDOREDUCTASE FAMILY PROTEIN"/>
    <property type="match status" value="1"/>
</dbReference>